<evidence type="ECO:0000313" key="2">
    <source>
        <dbReference type="EMBL" id="TDQ30365.1"/>
    </source>
</evidence>
<dbReference type="AlphaFoldDB" id="A0A4R6TII5"/>
<name>A0A4R6TII5_9FLAO</name>
<organism evidence="2 3">
    <name type="scientific">Tenacibaculum caenipelagi</name>
    <dbReference type="NCBI Taxonomy" id="1325435"/>
    <lineage>
        <taxon>Bacteria</taxon>
        <taxon>Pseudomonadati</taxon>
        <taxon>Bacteroidota</taxon>
        <taxon>Flavobacteriia</taxon>
        <taxon>Flavobacteriales</taxon>
        <taxon>Flavobacteriaceae</taxon>
        <taxon>Tenacibaculum</taxon>
    </lineage>
</organism>
<keyword evidence="3" id="KW-1185">Reference proteome</keyword>
<dbReference type="RefSeq" id="WP_133534875.1">
    <property type="nucleotide sequence ID" value="NZ_SNYH01000001.1"/>
</dbReference>
<evidence type="ECO:0000256" key="1">
    <source>
        <dbReference type="SAM" id="Phobius"/>
    </source>
</evidence>
<feature type="transmembrane region" description="Helical" evidence="1">
    <location>
        <begin position="16"/>
        <end position="36"/>
    </location>
</feature>
<keyword evidence="1" id="KW-0812">Transmembrane</keyword>
<protein>
    <submittedName>
        <fullName evidence="2">Uncharacterized protein</fullName>
    </submittedName>
</protein>
<comment type="caution">
    <text evidence="2">The sequence shown here is derived from an EMBL/GenBank/DDBJ whole genome shotgun (WGS) entry which is preliminary data.</text>
</comment>
<gene>
    <name evidence="2" type="ORF">DFQ07_0708</name>
</gene>
<keyword evidence="1" id="KW-1133">Transmembrane helix</keyword>
<feature type="transmembrane region" description="Helical" evidence="1">
    <location>
        <begin position="48"/>
        <end position="67"/>
    </location>
</feature>
<keyword evidence="1" id="KW-0472">Membrane</keyword>
<dbReference type="Proteomes" id="UP000295390">
    <property type="component" value="Unassembled WGS sequence"/>
</dbReference>
<evidence type="ECO:0000313" key="3">
    <source>
        <dbReference type="Proteomes" id="UP000295390"/>
    </source>
</evidence>
<accession>A0A4R6TII5</accession>
<proteinExistence type="predicted"/>
<reference evidence="2 3" key="1">
    <citation type="submission" date="2019-03" db="EMBL/GenBank/DDBJ databases">
        <title>Genomic Encyclopedia of Type Strains, Phase III (KMG-III): the genomes of soil and plant-associated and newly described type strains.</title>
        <authorList>
            <person name="Whitman W."/>
        </authorList>
    </citation>
    <scope>NUCLEOTIDE SEQUENCE [LARGE SCALE GENOMIC DNA]</scope>
    <source>
        <strain evidence="2 3">CECT 8283</strain>
    </source>
</reference>
<dbReference type="EMBL" id="SNYH01000001">
    <property type="protein sequence ID" value="TDQ30365.1"/>
    <property type="molecule type" value="Genomic_DNA"/>
</dbReference>
<dbReference type="OrthoDB" id="1447528at2"/>
<sequence>MLEQLFLKYLSKKGKIFYFVGQVILFGLWAFIVLKVLNHSLENGRELFYTGLIGIWVVWTGLSFLFFREKETNNIE</sequence>